<dbReference type="EMBL" id="JBEOQB010000007">
    <property type="protein sequence ID" value="MEZ0454161.1"/>
    <property type="molecule type" value="Genomic_DNA"/>
</dbReference>
<evidence type="ECO:0000313" key="2">
    <source>
        <dbReference type="Proteomes" id="UP001566204"/>
    </source>
</evidence>
<proteinExistence type="predicted"/>
<keyword evidence="2" id="KW-1185">Reference proteome</keyword>
<sequence length="1301" mass="150689">MMRAEPKTTTLKQVAENLDNILQKRNGGAINFRGIHFQILYACYLILQELKKDAKTKSIRLEGIEDIDLHTSQTITSDSEYIQLKSSVNKMDAGTFWGLGVLQNFLEVYEKNPDSRFKLVYNMKIADGNFSALINKRQGQPLSKFWLDKLETLSQNTNFSDFVDRISFESQSTNELYARIQALLYKEWNINKGTECQFLNALFYNILIWSKDRAIVSKTDVISLFQDIRDSFSKAPVNKAIQNNWVLKVSYLDNEKQSDDYYDGKAARPLHIVQGLPVRRKSWERQIEEAIQKSDIVVIRSSSGQGKSTLAWQIGYNLKPNHTIYQLNTCRDTDEANAVVEFLESRVFIGEVPLVIIDGLDSSVIDWSYIAEKTNDMPIKFLITTRQEDWFRFGADISRINLTPIDISLSTQEAKDIFEQFKRKKKIHADIKEWQPVWEQVLNKGLLIEYTYLLTKGQMIQERLSAQIKYLYQSASSAAKIEILRMVSLADCLDIKLETTRLIAYIKAEIGFQQDRGVLLNELEKEYFLNFDGQFVEGLHPVRSNHLKDLLHNNLPIEESLINLLKILNEDYKHEFFINAPLLLTNSNKTIFYKGLASLLSEGEISDMVFALDGIMHGEPQRYWLSNKEIFDEAYNTGGIELFTMATVPFTELNTLDELSGIIGERIHGFQQLAELKKKLPAYSFENTDLVLFANALKDKLTKRTTPITSYQGLEFLFKWFNELKLSFNLPFIQNKILIDDLIYMEIQEAKEFILYLQINNPIGFKKFVSENKGVILSYLKVNTNSLTLEEKEGNIYIQYLLFDNEVDKANEFSVFRIQVIHAFLPFYEKYCTEAILLPFPSEEIISVVKQNSTKNLTVEAIGNLFDVHLNKIWLFTIQKNYQETSAYEWQKNILEVRKVAIEWSKGIVKLADSLLEGNNEKKEKVLPSIDRLRVKLSDALAKKRAYPKYEKKYFELENHVLEEKEINKWFSSLGNTNSQLLNIFVPKEAHDRNVALINLKAVYLELGNMQEAFRKIESKTIPYFDSESICQEERKCFERLYATIQYYISNIPLENKKAVHVARKAVEEWWPQAKNEKLNTLKAILNVIEEDSNYEFILPDNLEETETLTYATFGIRDFDFSDGDAFFQLSMDLSLLSNLDIDFFSIIVVKDDVAIGGLRFKKDYFEAFSKLLMGEEDIDQSGLSPLPINIDPKTIATLPEISLPTPAIISQEKEKQCQILFELWKLSEHRTRLNKESEIEKNWLQTVELQSKKTIEKLMNSVSQQHSDFTEFVSKGLKADFVYTKEDVVHQLFKTVQKVE</sequence>
<protein>
    <submittedName>
        <fullName evidence="1">DsDNA nuclease domain-containing protein</fullName>
    </submittedName>
</protein>
<dbReference type="RefSeq" id="WP_370482785.1">
    <property type="nucleotide sequence ID" value="NZ_JBEOQA010000002.1"/>
</dbReference>
<comment type="caution">
    <text evidence="1">The sequence shown here is derived from an EMBL/GenBank/DDBJ whole genome shotgun (WGS) entry which is preliminary data.</text>
</comment>
<gene>
    <name evidence="1" type="ORF">ABTW24_21400</name>
</gene>
<reference evidence="1 2" key="1">
    <citation type="submission" date="2024-06" db="EMBL/GenBank/DDBJ databases">
        <title>Soil Sphingobacterium thalpophilum.</title>
        <authorList>
            <person name="Yang J."/>
            <person name="Li J."/>
        </authorList>
    </citation>
    <scope>NUCLEOTIDE SEQUENCE [LARGE SCALE GENOMIC DNA]</scope>
    <source>
        <strain evidence="1 2">22g91tb</strain>
    </source>
</reference>
<dbReference type="SUPFAM" id="SSF52540">
    <property type="entry name" value="P-loop containing nucleoside triphosphate hydrolases"/>
    <property type="match status" value="1"/>
</dbReference>
<organism evidence="1 2">
    <name type="scientific">Sphingobacterium thalpophilum</name>
    <dbReference type="NCBI Taxonomy" id="259"/>
    <lineage>
        <taxon>Bacteria</taxon>
        <taxon>Pseudomonadati</taxon>
        <taxon>Bacteroidota</taxon>
        <taxon>Sphingobacteriia</taxon>
        <taxon>Sphingobacteriales</taxon>
        <taxon>Sphingobacteriaceae</taxon>
        <taxon>Sphingobacterium</taxon>
    </lineage>
</organism>
<dbReference type="Proteomes" id="UP001566204">
    <property type="component" value="Unassembled WGS sequence"/>
</dbReference>
<evidence type="ECO:0000313" key="1">
    <source>
        <dbReference type="EMBL" id="MEZ0454161.1"/>
    </source>
</evidence>
<dbReference type="InterPro" id="IPR027417">
    <property type="entry name" value="P-loop_NTPase"/>
</dbReference>
<accession>A0ABV4HI10</accession>
<name>A0ABV4HI10_9SPHI</name>